<dbReference type="InterPro" id="IPR019313">
    <property type="entry name" value="Mediator_Med17"/>
</dbReference>
<protein>
    <recommendedName>
        <fullName evidence="3 8">Mediator of RNA polymerase II transcription subunit 17</fullName>
    </recommendedName>
    <alternativeName>
        <fullName evidence="7 8">Mediator complex subunit 17</fullName>
    </alternativeName>
</protein>
<dbReference type="GO" id="GO:0070847">
    <property type="term" value="C:core mediator complex"/>
    <property type="evidence" value="ECO:0007669"/>
    <property type="project" value="TreeGrafter"/>
</dbReference>
<comment type="subcellular location">
    <subcellularLocation>
        <location evidence="1 8">Nucleus</location>
    </subcellularLocation>
</comment>
<dbReference type="Proteomes" id="UP000799302">
    <property type="component" value="Unassembled WGS sequence"/>
</dbReference>
<sequence length="653" mass="72628">MADSSTLTVSLRPSLKDKAGKPDLSAGIRRMLEQYGSFRKITEQGLRDATIEAESAMETDNIDHDSSKPEQDKGTVEYLHAKKGEMIQSLEHAWHSAAVALDFVSIIHSKREPKFGETSMSQAAKDMIPLGSLDYDKWPVYEPSKKKLALERKVTEGGKIVAMASAADNLLRAANRLHQDVKREATYWEHVLSIQENDWTVFRNPQYKKQLAVQTAALEAGPQFIQRGKVILQPDSEGTITLKHQTATKPKMIQVRIRQPFGIAGISTGFSIPVDGDLSLEDQLKQSQTSLAEEELFHEMTVECRSLSSLGIDFVDDSIVVPISSIESGPPEEILIDLVTQEQSMRPVDSTLYNDMAEGIALSLRLLLANYHRRILRRRTSVPPPIGQPRPEIKSQILRTLMQHLSHIRATKKLSDSLARLTTVVTNAGLPINFGLIDPAPKPEAESLIRIPLDRQEAKYSLQLASASLLSDKSSKKTYAIEIHAITSVSGQPFGTEYRIRLPTSITSLVFPQAHGAAYELRINDLHDLILSVGEYLCLDIVHNILAVAHTKWATNGSDCWLELHRGDRSPVNIAVRFMNRDVRDWTLVGDHLELEVCRTGDNSLLAEPQESDFDTPVDKVNWGMGVEGGKTTLVETVGGWIEETEAKENKDS</sequence>
<dbReference type="EMBL" id="MU004240">
    <property type="protein sequence ID" value="KAF2665810.1"/>
    <property type="molecule type" value="Genomic_DNA"/>
</dbReference>
<comment type="subunit">
    <text evidence="8">Component of the Mediator complex.</text>
</comment>
<dbReference type="GO" id="GO:0003712">
    <property type="term" value="F:transcription coregulator activity"/>
    <property type="evidence" value="ECO:0007669"/>
    <property type="project" value="InterPro"/>
</dbReference>
<evidence type="ECO:0000256" key="9">
    <source>
        <dbReference type="SAM" id="MobiDB-lite"/>
    </source>
</evidence>
<name>A0A6A6U1M7_9PEZI</name>
<keyword evidence="4 8" id="KW-0805">Transcription regulation</keyword>
<feature type="region of interest" description="Disordered" evidence="9">
    <location>
        <begin position="1"/>
        <end position="23"/>
    </location>
</feature>
<comment type="function">
    <text evidence="8">Component of the Mediator complex, a coactivator involved in the regulated transcription of nearly all RNA polymerase II-dependent genes. Mediator functions as a bridge to convey information from gene-specific regulatory proteins to the basal RNA polymerase II transcription machinery. Mediator is recruited to promoters by direct interactions with regulatory proteins and serves as a scaffold for the assembly of a functional preinitiation complex with RNA polymerase II and the general transcription factors.</text>
</comment>
<keyword evidence="6 8" id="KW-0539">Nucleus</keyword>
<evidence type="ECO:0000256" key="7">
    <source>
        <dbReference type="ARBA" id="ARBA00032014"/>
    </source>
</evidence>
<gene>
    <name evidence="8" type="primary">MED17</name>
    <name evidence="10" type="ORF">BT63DRAFT_417335</name>
</gene>
<evidence type="ECO:0000256" key="1">
    <source>
        <dbReference type="ARBA" id="ARBA00004123"/>
    </source>
</evidence>
<keyword evidence="5 8" id="KW-0804">Transcription</keyword>
<evidence type="ECO:0000313" key="10">
    <source>
        <dbReference type="EMBL" id="KAF2665810.1"/>
    </source>
</evidence>
<proteinExistence type="inferred from homology"/>
<dbReference type="GO" id="GO:0016592">
    <property type="term" value="C:mediator complex"/>
    <property type="evidence" value="ECO:0007669"/>
    <property type="project" value="InterPro"/>
</dbReference>
<dbReference type="PANTHER" id="PTHR13114:SF7">
    <property type="entry name" value="MEDIATOR OF RNA POLYMERASE II TRANSCRIPTION SUBUNIT 17"/>
    <property type="match status" value="1"/>
</dbReference>
<evidence type="ECO:0000256" key="8">
    <source>
        <dbReference type="RuleBase" id="RU364140"/>
    </source>
</evidence>
<accession>A0A6A6U1M7</accession>
<dbReference type="Gene3D" id="6.10.250.2620">
    <property type="match status" value="1"/>
</dbReference>
<organism evidence="10 11">
    <name type="scientific">Microthyrium microscopicum</name>
    <dbReference type="NCBI Taxonomy" id="703497"/>
    <lineage>
        <taxon>Eukaryota</taxon>
        <taxon>Fungi</taxon>
        <taxon>Dikarya</taxon>
        <taxon>Ascomycota</taxon>
        <taxon>Pezizomycotina</taxon>
        <taxon>Dothideomycetes</taxon>
        <taxon>Dothideomycetes incertae sedis</taxon>
        <taxon>Microthyriales</taxon>
        <taxon>Microthyriaceae</taxon>
        <taxon>Microthyrium</taxon>
    </lineage>
</organism>
<dbReference type="Pfam" id="PF10156">
    <property type="entry name" value="Med17"/>
    <property type="match status" value="1"/>
</dbReference>
<evidence type="ECO:0000256" key="2">
    <source>
        <dbReference type="ARBA" id="ARBA00005635"/>
    </source>
</evidence>
<dbReference type="GO" id="GO:0006357">
    <property type="term" value="P:regulation of transcription by RNA polymerase II"/>
    <property type="evidence" value="ECO:0007669"/>
    <property type="project" value="InterPro"/>
</dbReference>
<evidence type="ECO:0000256" key="4">
    <source>
        <dbReference type="ARBA" id="ARBA00023015"/>
    </source>
</evidence>
<dbReference type="OrthoDB" id="5319830at2759"/>
<comment type="similarity">
    <text evidence="2 8">Belongs to the Mediator complex subunit 17 family.</text>
</comment>
<evidence type="ECO:0000256" key="6">
    <source>
        <dbReference type="ARBA" id="ARBA00023242"/>
    </source>
</evidence>
<evidence type="ECO:0000313" key="11">
    <source>
        <dbReference type="Proteomes" id="UP000799302"/>
    </source>
</evidence>
<dbReference type="PANTHER" id="PTHR13114">
    <property type="entry name" value="MEDIATOR OF RNA POLYMERASE II TRANSCRIPTION SUBUNIT 17"/>
    <property type="match status" value="1"/>
</dbReference>
<dbReference type="AlphaFoldDB" id="A0A6A6U1M7"/>
<feature type="compositionally biased region" description="Polar residues" evidence="9">
    <location>
        <begin position="1"/>
        <end position="11"/>
    </location>
</feature>
<keyword evidence="8" id="KW-0010">Activator</keyword>
<keyword evidence="11" id="KW-1185">Reference proteome</keyword>
<evidence type="ECO:0000256" key="3">
    <source>
        <dbReference type="ARBA" id="ARBA00019610"/>
    </source>
</evidence>
<reference evidence="10" key="1">
    <citation type="journal article" date="2020" name="Stud. Mycol.">
        <title>101 Dothideomycetes genomes: a test case for predicting lifestyles and emergence of pathogens.</title>
        <authorList>
            <person name="Haridas S."/>
            <person name="Albert R."/>
            <person name="Binder M."/>
            <person name="Bloem J."/>
            <person name="Labutti K."/>
            <person name="Salamov A."/>
            <person name="Andreopoulos B."/>
            <person name="Baker S."/>
            <person name="Barry K."/>
            <person name="Bills G."/>
            <person name="Bluhm B."/>
            <person name="Cannon C."/>
            <person name="Castanera R."/>
            <person name="Culley D."/>
            <person name="Daum C."/>
            <person name="Ezra D."/>
            <person name="Gonzalez J."/>
            <person name="Henrissat B."/>
            <person name="Kuo A."/>
            <person name="Liang C."/>
            <person name="Lipzen A."/>
            <person name="Lutzoni F."/>
            <person name="Magnuson J."/>
            <person name="Mondo S."/>
            <person name="Nolan M."/>
            <person name="Ohm R."/>
            <person name="Pangilinan J."/>
            <person name="Park H.-J."/>
            <person name="Ramirez L."/>
            <person name="Alfaro M."/>
            <person name="Sun H."/>
            <person name="Tritt A."/>
            <person name="Yoshinaga Y."/>
            <person name="Zwiers L.-H."/>
            <person name="Turgeon B."/>
            <person name="Goodwin S."/>
            <person name="Spatafora J."/>
            <person name="Crous P."/>
            <person name="Grigoriev I."/>
        </authorList>
    </citation>
    <scope>NUCLEOTIDE SEQUENCE</scope>
    <source>
        <strain evidence="10">CBS 115976</strain>
    </source>
</reference>
<evidence type="ECO:0000256" key="5">
    <source>
        <dbReference type="ARBA" id="ARBA00023163"/>
    </source>
</evidence>